<proteinExistence type="predicted"/>
<reference evidence="1 2" key="1">
    <citation type="submission" date="2022-11" db="EMBL/GenBank/DDBJ databases">
        <title>Brucella sp. YY2X, whole genome shotgun sequencing project.</title>
        <authorList>
            <person name="Yang Y."/>
        </authorList>
    </citation>
    <scope>NUCLEOTIDE SEQUENCE [LARGE SCALE GENOMIC DNA]</scope>
    <source>
        <strain evidence="1 2">YY2X</strain>
    </source>
</reference>
<gene>
    <name evidence="1" type="ORF">OPR82_15525</name>
</gene>
<organism evidence="1 2">
    <name type="scientific">Ochrobactrum chromiisoli</name>
    <dbReference type="NCBI Taxonomy" id="2993941"/>
    <lineage>
        <taxon>Bacteria</taxon>
        <taxon>Pseudomonadati</taxon>
        <taxon>Pseudomonadota</taxon>
        <taxon>Alphaproteobacteria</taxon>
        <taxon>Hyphomicrobiales</taxon>
        <taxon>Brucellaceae</taxon>
        <taxon>Brucella/Ochrobactrum group</taxon>
        <taxon>Ochrobactrum</taxon>
    </lineage>
</organism>
<sequence length="43" mass="4770">MKHGFPVKIAVGKTLAGNTITYTIRDFRGVGYASAEERWEVSL</sequence>
<keyword evidence="2" id="KW-1185">Reference proteome</keyword>
<dbReference type="Proteomes" id="UP001301216">
    <property type="component" value="Unassembled WGS sequence"/>
</dbReference>
<evidence type="ECO:0000313" key="1">
    <source>
        <dbReference type="EMBL" id="MCX2698157.1"/>
    </source>
</evidence>
<comment type="caution">
    <text evidence="1">The sequence shown here is derived from an EMBL/GenBank/DDBJ whole genome shotgun (WGS) entry which is preliminary data.</text>
</comment>
<dbReference type="RefSeq" id="WP_265985836.1">
    <property type="nucleotide sequence ID" value="NZ_JAPHAV010000008.1"/>
</dbReference>
<protein>
    <submittedName>
        <fullName evidence="1">Uncharacterized protein</fullName>
    </submittedName>
</protein>
<name>A0ABT3QRA6_9HYPH</name>
<dbReference type="EMBL" id="JAPHAV010000008">
    <property type="protein sequence ID" value="MCX2698157.1"/>
    <property type="molecule type" value="Genomic_DNA"/>
</dbReference>
<evidence type="ECO:0000313" key="2">
    <source>
        <dbReference type="Proteomes" id="UP001301216"/>
    </source>
</evidence>
<accession>A0ABT3QRA6</accession>